<dbReference type="WBParaSite" id="RSKR_0000518050.1">
    <property type="protein sequence ID" value="RSKR_0000518050.1"/>
    <property type="gene ID" value="RSKR_0000518050"/>
</dbReference>
<protein>
    <submittedName>
        <fullName evidence="2">G_PROTEIN_RECEP_F1_2 domain-containing protein</fullName>
    </submittedName>
</protein>
<name>A0AC35TY11_9BILA</name>
<dbReference type="Proteomes" id="UP000095286">
    <property type="component" value="Unplaced"/>
</dbReference>
<sequence length="290" mass="33616">MLLYLMLVASIIGIFLATSLLIMLPHAVIFISHKTSWNLYFKGNIVIVMISIFIQTSLTFVIDVVILLANEIPTYSTEATIFKLIYDEVRIAQTAFNSVIRLGVWILVLERVYSTKYRKTYEQRKNTLVSILCVYLWFHNRTLRIQEKGKLLKLSEKFQISLNITSIKLAIPLVVGFAMLNFVFNVILDFVPNQIFDRQIVLVWNYTSLAASHLFFVLLVCYELNNFQGKSYIFLKVWSLMRRKSYTVVDVLPSTDIRLKDLKIINSFGKVVTTNADQTSYFTIFNASWK</sequence>
<accession>A0AC35TY11</accession>
<proteinExistence type="predicted"/>
<organism evidence="1 2">
    <name type="scientific">Rhabditophanes sp. KR3021</name>
    <dbReference type="NCBI Taxonomy" id="114890"/>
    <lineage>
        <taxon>Eukaryota</taxon>
        <taxon>Metazoa</taxon>
        <taxon>Ecdysozoa</taxon>
        <taxon>Nematoda</taxon>
        <taxon>Chromadorea</taxon>
        <taxon>Rhabditida</taxon>
        <taxon>Tylenchina</taxon>
        <taxon>Panagrolaimomorpha</taxon>
        <taxon>Strongyloidoidea</taxon>
        <taxon>Alloionematidae</taxon>
        <taxon>Rhabditophanes</taxon>
    </lineage>
</organism>
<evidence type="ECO:0000313" key="1">
    <source>
        <dbReference type="Proteomes" id="UP000095286"/>
    </source>
</evidence>
<reference evidence="2" key="1">
    <citation type="submission" date="2016-11" db="UniProtKB">
        <authorList>
            <consortium name="WormBaseParasite"/>
        </authorList>
    </citation>
    <scope>IDENTIFICATION</scope>
    <source>
        <strain evidence="2">KR3021</strain>
    </source>
</reference>
<evidence type="ECO:0000313" key="2">
    <source>
        <dbReference type="WBParaSite" id="RSKR_0000518050.1"/>
    </source>
</evidence>